<comment type="subunit">
    <text evidence="3">Binds to multiple calmodulin (CaM) in the presence of Ca(2+) and CaM-like proteins.</text>
</comment>
<comment type="similarity">
    <text evidence="2">Belongs to the IQD family.</text>
</comment>
<organism evidence="5 6">
    <name type="scientific">Arabidopsis thaliana</name>
    <name type="common">Mouse-ear cress</name>
    <dbReference type="NCBI Taxonomy" id="3702"/>
    <lineage>
        <taxon>Eukaryota</taxon>
        <taxon>Viridiplantae</taxon>
        <taxon>Streptophyta</taxon>
        <taxon>Embryophyta</taxon>
        <taxon>Tracheophyta</taxon>
        <taxon>Spermatophyta</taxon>
        <taxon>Magnoliopsida</taxon>
        <taxon>eudicotyledons</taxon>
        <taxon>Gunneridae</taxon>
        <taxon>Pentapetalae</taxon>
        <taxon>rosids</taxon>
        <taxon>malvids</taxon>
        <taxon>Brassicales</taxon>
        <taxon>Brassicaceae</taxon>
        <taxon>Camelineae</taxon>
        <taxon>Arabidopsis</taxon>
    </lineage>
</organism>
<dbReference type="ExpressionAtlas" id="A0A178U9X7">
    <property type="expression patterns" value="baseline and differential"/>
</dbReference>
<proteinExistence type="inferred from homology"/>
<evidence type="ECO:0000259" key="4">
    <source>
        <dbReference type="Pfam" id="PF13178"/>
    </source>
</evidence>
<dbReference type="AlphaFoldDB" id="A0A178U9X7"/>
<dbReference type="InterPro" id="IPR000048">
    <property type="entry name" value="IQ_motif_EF-hand-BS"/>
</dbReference>
<evidence type="ECO:0000256" key="3">
    <source>
        <dbReference type="ARBA" id="ARBA00024378"/>
    </source>
</evidence>
<reference evidence="6" key="1">
    <citation type="journal article" date="2016" name="Proc. Natl. Acad. Sci. U.S.A.">
        <title>Chromosome-level assembly of Arabidopsis thaliana Ler reveals the extent of translocation and inversion polymorphisms.</title>
        <authorList>
            <person name="Zapata L."/>
            <person name="Ding J."/>
            <person name="Willing E.M."/>
            <person name="Hartwig B."/>
            <person name="Bezdan D."/>
            <person name="Jiao W.B."/>
            <person name="Patel V."/>
            <person name="Velikkakam James G."/>
            <person name="Koornneef M."/>
            <person name="Ossowski S."/>
            <person name="Schneeberger K."/>
        </authorList>
    </citation>
    <scope>NUCLEOTIDE SEQUENCE [LARGE SCALE GENOMIC DNA]</scope>
    <source>
        <strain evidence="6">cv. Landsberg erecta</strain>
    </source>
</reference>
<dbReference type="Pfam" id="PF00612">
    <property type="entry name" value="IQ"/>
    <property type="match status" value="1"/>
</dbReference>
<feature type="domain" description="DUF4005" evidence="4">
    <location>
        <begin position="337"/>
        <end position="359"/>
    </location>
</feature>
<dbReference type="InterPro" id="IPR025064">
    <property type="entry name" value="DUF4005"/>
</dbReference>
<gene>
    <name evidence="5" type="ordered locus">AXX17_At5g03310</name>
</gene>
<evidence type="ECO:0000313" key="5">
    <source>
        <dbReference type="EMBL" id="OAO90768.1"/>
    </source>
</evidence>
<dbReference type="Pfam" id="PF13178">
    <property type="entry name" value="DUF4005"/>
    <property type="match status" value="1"/>
</dbReference>
<evidence type="ECO:0000313" key="6">
    <source>
        <dbReference type="Proteomes" id="UP000078284"/>
    </source>
</evidence>
<sequence>MAKRRSWFGWMKRLFICEAKARAEKKPRRLRWVFKRLKLRPQLATCGQETRTLNEATQDQRKHAMNVAIATAAAAEAAVAAAKAAAEVVRMAGNAFTSQHFVKKLAPNVAAIKIQSAFRASLARKALRALKALVRLQAIVRGRAVRRNVSALLKSSHSNKASTSSIIQRQTERKHWSNTKSEIKEELQVSNHSLCNSKVKCNGWDSSALTNEDIKAIWLRKQEGVIKRDRMLKYSRSQRERRSPHMLVESLYAKDMGMRSCRLEHWGESKSAKSINSFLVPSEMLVPTKVKLRTLQRQDSGDGQESPFSFPRRSFSRLEQSILEDESWFKRSNGFQPYMSVTESAREKMRSLSTPRQRVGIMDSLFDNYKKDGDKVSLWSTFVCENSKINNAKKSSLTTYQHNC</sequence>
<dbReference type="GO" id="GO:0005516">
    <property type="term" value="F:calmodulin binding"/>
    <property type="evidence" value="ECO:0007669"/>
    <property type="project" value="UniProtKB-KW"/>
</dbReference>
<dbReference type="Gene3D" id="1.20.5.190">
    <property type="match status" value="1"/>
</dbReference>
<name>A0A178U9X7_ARATH</name>
<dbReference type="Proteomes" id="UP000078284">
    <property type="component" value="Chromosome 5"/>
</dbReference>
<protein>
    <submittedName>
        <fullName evidence="5">IQD12</fullName>
    </submittedName>
</protein>
<evidence type="ECO:0000256" key="2">
    <source>
        <dbReference type="ARBA" id="ARBA00024341"/>
    </source>
</evidence>
<dbReference type="PANTHER" id="PTHR32295">
    <property type="entry name" value="IQ-DOMAIN 5-RELATED"/>
    <property type="match status" value="1"/>
</dbReference>
<dbReference type="PANTHER" id="PTHR32295:SF212">
    <property type="entry name" value="CALMODULIN BINDING PROTEIN-RELATED"/>
    <property type="match status" value="1"/>
</dbReference>
<keyword evidence="1" id="KW-0112">Calmodulin-binding</keyword>
<dbReference type="EMBL" id="LUHQ01000005">
    <property type="protein sequence ID" value="OAO90768.1"/>
    <property type="molecule type" value="Genomic_DNA"/>
</dbReference>
<comment type="caution">
    <text evidence="5">The sequence shown here is derived from an EMBL/GenBank/DDBJ whole genome shotgun (WGS) entry which is preliminary data.</text>
</comment>
<dbReference type="PROSITE" id="PS50096">
    <property type="entry name" value="IQ"/>
    <property type="match status" value="2"/>
</dbReference>
<evidence type="ECO:0000256" key="1">
    <source>
        <dbReference type="ARBA" id="ARBA00022860"/>
    </source>
</evidence>
<accession>A0A178U9X7</accession>